<evidence type="ECO:0000313" key="1">
    <source>
        <dbReference type="EMBL" id="SVB15216.1"/>
    </source>
</evidence>
<dbReference type="AlphaFoldDB" id="A0A382BMZ9"/>
<dbReference type="EMBL" id="UINC01030585">
    <property type="protein sequence ID" value="SVB15216.1"/>
    <property type="molecule type" value="Genomic_DNA"/>
</dbReference>
<organism evidence="1">
    <name type="scientific">marine metagenome</name>
    <dbReference type="NCBI Taxonomy" id="408172"/>
    <lineage>
        <taxon>unclassified sequences</taxon>
        <taxon>metagenomes</taxon>
        <taxon>ecological metagenomes</taxon>
    </lineage>
</organism>
<name>A0A382BMZ9_9ZZZZ</name>
<proteinExistence type="predicted"/>
<accession>A0A382BMZ9</accession>
<feature type="non-terminal residue" evidence="1">
    <location>
        <position position="1"/>
    </location>
</feature>
<protein>
    <submittedName>
        <fullName evidence="1">Uncharacterized protein</fullName>
    </submittedName>
</protein>
<reference evidence="1" key="1">
    <citation type="submission" date="2018-05" db="EMBL/GenBank/DDBJ databases">
        <authorList>
            <person name="Lanie J.A."/>
            <person name="Ng W.-L."/>
            <person name="Kazmierczak K.M."/>
            <person name="Andrzejewski T.M."/>
            <person name="Davidsen T.M."/>
            <person name="Wayne K.J."/>
            <person name="Tettelin H."/>
            <person name="Glass J.I."/>
            <person name="Rusch D."/>
            <person name="Podicherti R."/>
            <person name="Tsui H.-C.T."/>
            <person name="Winkler M.E."/>
        </authorList>
    </citation>
    <scope>NUCLEOTIDE SEQUENCE</scope>
</reference>
<feature type="non-terminal residue" evidence="1">
    <location>
        <position position="695"/>
    </location>
</feature>
<sequence>PSRWLDDYNQNEWDDKQITRILIELKIPINYILTKIPSTRNKNNKFKEILLKIFTPNKYNSTYRQRFIEFYGIEDAVSSIKKRYTPKNAKINIDKLLQYHIWKSNKFIKDSKGRNPPGWQKKECLLIWNFLNKNTKHKALDKITLYSKIVKYFENYENYILKFFTKKEKKKQVEIKNPLDIESYNTKIGKILKPFENGNILEWEGKVIKCPNKKKSKHIYPSFLDIPVSKSKNIPNDVEISESDTKKNVCHPCCFINMNKKTKRNLLYCTGIIDKKTHTDMIKNEIKIDDYISSNTSNNLVHTFGLLPKILHKVFNHYTKFDNNFTANIMKSEGFVLMGVDKCIKDSKNKKCSEISLTNDKYFWPAILNYTKSDFFELFKNITKYLQENKEEFISLNQGKIYSKFKTRVQRKNKQDIRNINIEEVIQEFLSFIDITNPSTLDLPFDRKYLIDLLSKPGIIHRDGLNIVILRQDPHKLPNDNYNLGNVYTSCLSDIFIEDYYNINKKFIFLYQYENNTYEPIVLKKPKKKMEPLQMFFDYNDPKYSELMNLIGIWYQKGCSKQYISRKIKRVFYTMFTCQQTLKLFENLGEYDKNLKPIGVFKDYFSRCLYILTTGKYIIPVKPSIYNLGKYPILDLSDNLKKYTKNIYQTISYIEHINDIIDKLKKKTDKTSLIYGSGYEINGVSITNSEINYLV</sequence>
<gene>
    <name evidence="1" type="ORF">METZ01_LOCUS168070</name>
</gene>